<organism evidence="7 8">
    <name type="scientific">Hermanssonia centrifuga</name>
    <dbReference type="NCBI Taxonomy" id="98765"/>
    <lineage>
        <taxon>Eukaryota</taxon>
        <taxon>Fungi</taxon>
        <taxon>Dikarya</taxon>
        <taxon>Basidiomycota</taxon>
        <taxon>Agaricomycotina</taxon>
        <taxon>Agaricomycetes</taxon>
        <taxon>Polyporales</taxon>
        <taxon>Meruliaceae</taxon>
        <taxon>Hermanssonia</taxon>
    </lineage>
</organism>
<evidence type="ECO:0000259" key="6">
    <source>
        <dbReference type="Pfam" id="PF00171"/>
    </source>
</evidence>
<dbReference type="PROSITE" id="PS00687">
    <property type="entry name" value="ALDEHYDE_DEHYDR_GLU"/>
    <property type="match status" value="1"/>
</dbReference>
<name>A0A4S4KLI2_9APHY</name>
<dbReference type="InterPro" id="IPR016162">
    <property type="entry name" value="Ald_DH_N"/>
</dbReference>
<reference evidence="7 8" key="1">
    <citation type="submission" date="2019-02" db="EMBL/GenBank/DDBJ databases">
        <title>Genome sequencing of the rare red list fungi Phlebia centrifuga.</title>
        <authorList>
            <person name="Buettner E."/>
            <person name="Kellner H."/>
        </authorList>
    </citation>
    <scope>NUCLEOTIDE SEQUENCE [LARGE SCALE GENOMIC DNA]</scope>
    <source>
        <strain evidence="7 8">DSM 108282</strain>
    </source>
</reference>
<comment type="similarity">
    <text evidence="1 5">Belongs to the aldehyde dehydrogenase family.</text>
</comment>
<evidence type="ECO:0000256" key="5">
    <source>
        <dbReference type="RuleBase" id="RU003345"/>
    </source>
</evidence>
<accession>A0A4S4KLI2</accession>
<gene>
    <name evidence="7" type="ORF">EW026_g3350</name>
</gene>
<feature type="domain" description="Aldehyde dehydrogenase" evidence="6">
    <location>
        <begin position="29"/>
        <end position="476"/>
    </location>
</feature>
<dbReference type="PANTHER" id="PTHR42986:SF1">
    <property type="entry name" value="BENZALDEHYDE DEHYDROGENASE YFMT"/>
    <property type="match status" value="1"/>
</dbReference>
<dbReference type="AlphaFoldDB" id="A0A4S4KLI2"/>
<evidence type="ECO:0000256" key="4">
    <source>
        <dbReference type="PROSITE-ProRule" id="PRU10007"/>
    </source>
</evidence>
<sequence length="500" mass="53259">MNASIIRYRREDVALRQRHWQNEALQKGSGATYDVHNPANGQVIANAAAATAQDCKESIEAAEKAFGAWQFATPGQKSVLFKKAAELVVSDSYQDKIMKAITEETGCTASLGKLINVDLCHNVLHEACEMAYQVKGEILPSDSGAQSFVQRLPMGVVFVISPWNAPLGLSLMTVLPPIAAGNTVVLKTSEYSPAGQLIAAELLKEAGLPDGVLNIIHTAREDSGPRVAEIIAHPAVRKIAFTGSDRVGSIIAAEAAKYLKPCVFELGGKAPAVVLNGANVEAASRAIVSGAMNHSGQMCISTERVIVQRDVAQQLIDNVKAVASKIKAGDQSKTDAKLSCVFNPSSAANIISMIQEAVADGAELLVGDLKAQGAFVQPHIVLGAKPGQRLWDRESFGPVFTIAVVDSVDEAVELANASTYSLTSALWTNDMQQAFAVSRRIHAGKVIVNGPTYGSESRFHQQGMGGSSGYGTFDVHNFTYTQLVSFQSPESQKAYIVTDF</sequence>
<dbReference type="SUPFAM" id="SSF53720">
    <property type="entry name" value="ALDH-like"/>
    <property type="match status" value="1"/>
</dbReference>
<dbReference type="InterPro" id="IPR015590">
    <property type="entry name" value="Aldehyde_DH_dom"/>
</dbReference>
<dbReference type="Pfam" id="PF00171">
    <property type="entry name" value="Aldedh"/>
    <property type="match status" value="1"/>
</dbReference>
<evidence type="ECO:0000313" key="7">
    <source>
        <dbReference type="EMBL" id="THG98910.1"/>
    </source>
</evidence>
<dbReference type="InterPro" id="IPR029510">
    <property type="entry name" value="Ald_DH_CS_GLU"/>
</dbReference>
<dbReference type="PANTHER" id="PTHR42986">
    <property type="entry name" value="BENZALDEHYDE DEHYDROGENASE YFMT"/>
    <property type="match status" value="1"/>
</dbReference>
<keyword evidence="8" id="KW-1185">Reference proteome</keyword>
<dbReference type="EMBL" id="SGPJ01000099">
    <property type="protein sequence ID" value="THG98910.1"/>
    <property type="molecule type" value="Genomic_DNA"/>
</dbReference>
<protein>
    <recommendedName>
        <fullName evidence="6">Aldehyde dehydrogenase domain-containing protein</fullName>
    </recommendedName>
</protein>
<keyword evidence="2 5" id="KW-0560">Oxidoreductase</keyword>
<evidence type="ECO:0000256" key="3">
    <source>
        <dbReference type="ARBA" id="ARBA00023027"/>
    </source>
</evidence>
<proteinExistence type="inferred from homology"/>
<feature type="active site" evidence="4">
    <location>
        <position position="265"/>
    </location>
</feature>
<evidence type="ECO:0000313" key="8">
    <source>
        <dbReference type="Proteomes" id="UP000309038"/>
    </source>
</evidence>
<comment type="caution">
    <text evidence="7">The sequence shown here is derived from an EMBL/GenBank/DDBJ whole genome shotgun (WGS) entry which is preliminary data.</text>
</comment>
<keyword evidence="3" id="KW-0520">NAD</keyword>
<evidence type="ECO:0000256" key="1">
    <source>
        <dbReference type="ARBA" id="ARBA00009986"/>
    </source>
</evidence>
<dbReference type="InterPro" id="IPR016163">
    <property type="entry name" value="Ald_DH_C"/>
</dbReference>
<dbReference type="Proteomes" id="UP000309038">
    <property type="component" value="Unassembled WGS sequence"/>
</dbReference>
<dbReference type="GO" id="GO:0016620">
    <property type="term" value="F:oxidoreductase activity, acting on the aldehyde or oxo group of donors, NAD or NADP as acceptor"/>
    <property type="evidence" value="ECO:0007669"/>
    <property type="project" value="InterPro"/>
</dbReference>
<evidence type="ECO:0000256" key="2">
    <source>
        <dbReference type="ARBA" id="ARBA00023002"/>
    </source>
</evidence>
<dbReference type="Gene3D" id="3.40.309.10">
    <property type="entry name" value="Aldehyde Dehydrogenase, Chain A, domain 2"/>
    <property type="match status" value="1"/>
</dbReference>
<dbReference type="InterPro" id="IPR016161">
    <property type="entry name" value="Ald_DH/histidinol_DH"/>
</dbReference>
<dbReference type="Gene3D" id="3.40.605.10">
    <property type="entry name" value="Aldehyde Dehydrogenase, Chain A, domain 1"/>
    <property type="match status" value="1"/>
</dbReference>